<evidence type="ECO:0000259" key="2">
    <source>
        <dbReference type="Pfam" id="PF26494"/>
    </source>
</evidence>
<feature type="domain" description="DUF8162" evidence="2">
    <location>
        <begin position="16"/>
        <end position="163"/>
    </location>
</feature>
<reference evidence="4" key="1">
    <citation type="submission" date="2016-10" db="EMBL/GenBank/DDBJ databases">
        <authorList>
            <person name="Varghese N."/>
            <person name="Submissions S."/>
        </authorList>
    </citation>
    <scope>NUCLEOTIDE SEQUENCE [LARGE SCALE GENOMIC DNA]</scope>
    <source>
        <strain evidence="4">DSM 13078</strain>
    </source>
</reference>
<keyword evidence="4" id="KW-1185">Reference proteome</keyword>
<protein>
    <recommendedName>
        <fullName evidence="2">DUF8162 domain-containing protein</fullName>
    </recommendedName>
</protein>
<gene>
    <name evidence="3" type="ORF">SAMN05444422_104143</name>
</gene>
<evidence type="ECO:0000256" key="1">
    <source>
        <dbReference type="SAM" id="Phobius"/>
    </source>
</evidence>
<evidence type="ECO:0000313" key="4">
    <source>
        <dbReference type="Proteomes" id="UP000199161"/>
    </source>
</evidence>
<keyword evidence="1" id="KW-0812">Transmembrane</keyword>
<keyword evidence="1" id="KW-1133">Transmembrane helix</keyword>
<organism evidence="3 4">
    <name type="scientific">Natronobacterium haloterrestre</name>
    <name type="common">Halobiforma haloterrestris</name>
    <dbReference type="NCBI Taxonomy" id="148448"/>
    <lineage>
        <taxon>Archaea</taxon>
        <taxon>Methanobacteriati</taxon>
        <taxon>Methanobacteriota</taxon>
        <taxon>Stenosarchaea group</taxon>
        <taxon>Halobacteria</taxon>
        <taxon>Halobacteriales</taxon>
        <taxon>Natrialbaceae</taxon>
        <taxon>Natronobacterium</taxon>
    </lineage>
</organism>
<name>A0A1I1G7Z3_NATHA</name>
<sequence>MNDALLLSGTAVENAVGWLLLAASLLVPGAIAALLWTPFLFSSRIRTLFVRLPPSDSLAPSYAVVGVAASLPFVLGPFVAVTRAGPDALWGPPILGVTAVLFVGYAAGTPLVGALALPRLGIDWDPHGYDASTWALLGAGGIWYAALFTVPLAVLGLVLSLPGGY</sequence>
<proteinExistence type="predicted"/>
<dbReference type="EMBL" id="FOKW01000004">
    <property type="protein sequence ID" value="SFC07651.1"/>
    <property type="molecule type" value="Genomic_DNA"/>
</dbReference>
<dbReference type="OrthoDB" id="328904at2157"/>
<dbReference type="InterPro" id="IPR058476">
    <property type="entry name" value="DUF8162"/>
</dbReference>
<accession>A0A1I1G7Z3</accession>
<feature type="transmembrane region" description="Helical" evidence="1">
    <location>
        <begin position="62"/>
        <end position="82"/>
    </location>
</feature>
<keyword evidence="1" id="KW-0472">Membrane</keyword>
<evidence type="ECO:0000313" key="3">
    <source>
        <dbReference type="EMBL" id="SFC07651.1"/>
    </source>
</evidence>
<dbReference type="RefSeq" id="WP_089787504.1">
    <property type="nucleotide sequence ID" value="NZ_FOKW01000004.1"/>
</dbReference>
<dbReference type="AlphaFoldDB" id="A0A1I1G7Z3"/>
<feature type="transmembrane region" description="Helical" evidence="1">
    <location>
        <begin position="15"/>
        <end position="41"/>
    </location>
</feature>
<dbReference type="Proteomes" id="UP000199161">
    <property type="component" value="Unassembled WGS sequence"/>
</dbReference>
<feature type="transmembrane region" description="Helical" evidence="1">
    <location>
        <begin position="134"/>
        <end position="159"/>
    </location>
</feature>
<dbReference type="Pfam" id="PF26494">
    <property type="entry name" value="DUF8162"/>
    <property type="match status" value="1"/>
</dbReference>
<feature type="transmembrane region" description="Helical" evidence="1">
    <location>
        <begin position="94"/>
        <end position="122"/>
    </location>
</feature>